<name>A0AAE0VWQ3_9BIVA</name>
<sequence>MNSVTFPRRLSPITEEENGDHALSDYDDDTVPTDDQKINPLEPTNNSAINTPEEADLSYNSNSNTISKASESKSDSSSRNPTNTTSNLSYVQKQIYFNENLSDQTTIVEEKMPQFEVGQTVTNVSFNLPGKLPALEEASKDNALESEAKVANAKHCSTGDLISLLMCSGKGIIMTHPTNSGEPFSCPSRKKERETPDRVTEESLIRIGKVCQFGNDAVFVNPSRKRPLDFIDNLSSKGELCPVLNKMPCTITDATTPGELLKESEKESDDWGSGSSTECEEVSNIHSISSADDVKENGSGTITLERENEIGEKLIRRSELTQCNPTYYEQVEFSQNVDSVLVGLNNSGESNSWKNNLEKGIFCCGPENNVAFQRHTRHLFLNKISDEANNFIREIAEKVAEILKYQKSGADKRSDDLEPPAKTVGVKMDATKASVRGVYVSSFKVSKNSETVQDDGSSSSESNTDKRATQQEPNKAKLKPKKKKLKTSVKGVHKEPFIYTKFKALPDSTTHVIINQKDPNKCNDVSLESKSATVCKSCKSADSTKLILKRIRSSFDLCGWSAPSESQDILLCSTETLHPFASKGRMKGNVHDSSSDRSGQKGIVKGPVIANKMDRKKQKKEQNSTRRLAKKGRMTGNISLERDKRKSKDAIFKLQNIYGYGERCSNQTLRGQPSFNTFLKTKAIQSSETVKASQSTKTLSNLCTSSSESLKYFSLRDHCRQKLQHYEVIESTYIRSRLNEICDNNLKNDRSDICMDTQSLSDLQRASRKYLHDKLTKQQGSQSNDQITLPHVTNICNPWPPVYTPVCGLYVNSDFNESTSPVESMNDDSIKNFHLISGKGFNSTQQNATSKPSKNQNEFLPRITNSIANTPLPSKEGREQLKLPPVHIRGGKNETSDLILMRKQPFLSVKSLKANMTNEKKELNIKLQPLDTYQEEAVNNRRYPSNGCIKMKSKLVRMNIHLSPLTPRNNNNDDLIVTAKSFQKLDVIQPHDRKIGSAHSEPKHQCAVKQIYSTKDIKSHHYIKRRQSPKWHQYANDQVLYLSKAPLSDTHGVVEHLEDEDVGLTIRGLCPSLNSIQNEHEMKSNEMSQMGRSSALNIPLERTKKFNNRQARWPFSRFLSKTSNNSIDEK</sequence>
<reference evidence="2" key="3">
    <citation type="submission" date="2023-05" db="EMBL/GenBank/DDBJ databases">
        <authorList>
            <person name="Smith C.H."/>
        </authorList>
    </citation>
    <scope>NUCLEOTIDE SEQUENCE</scope>
    <source>
        <strain evidence="2">CHS0354</strain>
        <tissue evidence="2">Mantle</tissue>
    </source>
</reference>
<feature type="region of interest" description="Disordered" evidence="1">
    <location>
        <begin position="1"/>
        <end position="86"/>
    </location>
</feature>
<comment type="caution">
    <text evidence="2">The sequence shown here is derived from an EMBL/GenBank/DDBJ whole genome shotgun (WGS) entry which is preliminary data.</text>
</comment>
<feature type="region of interest" description="Disordered" evidence="1">
    <location>
        <begin position="583"/>
        <end position="629"/>
    </location>
</feature>
<protein>
    <submittedName>
        <fullName evidence="2">Uncharacterized protein</fullName>
    </submittedName>
</protein>
<feature type="compositionally biased region" description="Polar residues" evidence="1">
    <location>
        <begin position="450"/>
        <end position="462"/>
    </location>
</feature>
<evidence type="ECO:0000313" key="2">
    <source>
        <dbReference type="EMBL" id="KAK3592769.1"/>
    </source>
</evidence>
<proteinExistence type="predicted"/>
<feature type="region of interest" description="Disordered" evidence="1">
    <location>
        <begin position="178"/>
        <end position="199"/>
    </location>
</feature>
<evidence type="ECO:0000256" key="1">
    <source>
        <dbReference type="SAM" id="MobiDB-lite"/>
    </source>
</evidence>
<dbReference type="EMBL" id="JAEAOA010000264">
    <property type="protein sequence ID" value="KAK3592769.1"/>
    <property type="molecule type" value="Genomic_DNA"/>
</dbReference>
<accession>A0AAE0VWQ3</accession>
<evidence type="ECO:0000313" key="3">
    <source>
        <dbReference type="Proteomes" id="UP001195483"/>
    </source>
</evidence>
<feature type="compositionally biased region" description="Basic residues" evidence="1">
    <location>
        <begin position="476"/>
        <end position="485"/>
    </location>
</feature>
<feature type="compositionally biased region" description="Basic and acidic residues" evidence="1">
    <location>
        <begin position="589"/>
        <end position="599"/>
    </location>
</feature>
<dbReference type="Proteomes" id="UP001195483">
    <property type="component" value="Unassembled WGS sequence"/>
</dbReference>
<gene>
    <name evidence="2" type="ORF">CHS0354_003204</name>
</gene>
<keyword evidence="3" id="KW-1185">Reference proteome</keyword>
<feature type="compositionally biased region" description="Low complexity" evidence="1">
    <location>
        <begin position="77"/>
        <end position="86"/>
    </location>
</feature>
<dbReference type="AlphaFoldDB" id="A0AAE0VWQ3"/>
<feature type="region of interest" description="Disordered" evidence="1">
    <location>
        <begin position="256"/>
        <end position="284"/>
    </location>
</feature>
<reference evidence="2" key="2">
    <citation type="journal article" date="2021" name="Genome Biol. Evol.">
        <title>Developing a high-quality reference genome for a parasitic bivalve with doubly uniparental inheritance (Bivalvia: Unionida).</title>
        <authorList>
            <person name="Smith C.H."/>
        </authorList>
    </citation>
    <scope>NUCLEOTIDE SEQUENCE</scope>
    <source>
        <strain evidence="2">CHS0354</strain>
        <tissue evidence="2">Mantle</tissue>
    </source>
</reference>
<reference evidence="2" key="1">
    <citation type="journal article" date="2021" name="Genome Biol. Evol.">
        <title>A High-Quality Reference Genome for a Parasitic Bivalve with Doubly Uniparental Inheritance (Bivalvia: Unionida).</title>
        <authorList>
            <person name="Smith C.H."/>
        </authorList>
    </citation>
    <scope>NUCLEOTIDE SEQUENCE</scope>
    <source>
        <strain evidence="2">CHS0354</strain>
    </source>
</reference>
<feature type="compositionally biased region" description="Basic and acidic residues" evidence="1">
    <location>
        <begin position="189"/>
        <end position="199"/>
    </location>
</feature>
<organism evidence="2 3">
    <name type="scientific">Potamilus streckersoni</name>
    <dbReference type="NCBI Taxonomy" id="2493646"/>
    <lineage>
        <taxon>Eukaryota</taxon>
        <taxon>Metazoa</taxon>
        <taxon>Spiralia</taxon>
        <taxon>Lophotrochozoa</taxon>
        <taxon>Mollusca</taxon>
        <taxon>Bivalvia</taxon>
        <taxon>Autobranchia</taxon>
        <taxon>Heteroconchia</taxon>
        <taxon>Palaeoheterodonta</taxon>
        <taxon>Unionida</taxon>
        <taxon>Unionoidea</taxon>
        <taxon>Unionidae</taxon>
        <taxon>Ambleminae</taxon>
        <taxon>Lampsilini</taxon>
        <taxon>Potamilus</taxon>
    </lineage>
</organism>
<feature type="region of interest" description="Disordered" evidence="1">
    <location>
        <begin position="450"/>
        <end position="485"/>
    </location>
</feature>